<dbReference type="Pfam" id="PF07992">
    <property type="entry name" value="Pyr_redox_2"/>
    <property type="match status" value="1"/>
</dbReference>
<gene>
    <name evidence="7" type="ORF">P0O15_01715</name>
</gene>
<dbReference type="PANTHER" id="PTHR42913">
    <property type="entry name" value="APOPTOSIS-INDUCING FACTOR 1"/>
    <property type="match status" value="1"/>
</dbReference>
<dbReference type="InterPro" id="IPR051169">
    <property type="entry name" value="NADH-Q_oxidoreductase"/>
</dbReference>
<dbReference type="InterPro" id="IPR023753">
    <property type="entry name" value="FAD/NAD-binding_dom"/>
</dbReference>
<evidence type="ECO:0000256" key="3">
    <source>
        <dbReference type="ARBA" id="ARBA00022630"/>
    </source>
</evidence>
<protein>
    <submittedName>
        <fullName evidence="7">FAD-dependent oxidoreductase</fullName>
    </submittedName>
</protein>
<evidence type="ECO:0000256" key="2">
    <source>
        <dbReference type="ARBA" id="ARBA00005272"/>
    </source>
</evidence>
<keyword evidence="5" id="KW-0560">Oxidoreductase</keyword>
<evidence type="ECO:0000256" key="5">
    <source>
        <dbReference type="ARBA" id="ARBA00023002"/>
    </source>
</evidence>
<evidence type="ECO:0000313" key="7">
    <source>
        <dbReference type="EMBL" id="MDF0589897.1"/>
    </source>
</evidence>
<dbReference type="InterPro" id="IPR036188">
    <property type="entry name" value="FAD/NAD-bd_sf"/>
</dbReference>
<accession>A0ABT5X5D4</accession>
<dbReference type="PANTHER" id="PTHR42913:SF3">
    <property type="entry name" value="64 KDA MITOCHONDRIAL NADH DEHYDROGENASE (EUROFUNG)"/>
    <property type="match status" value="1"/>
</dbReference>
<feature type="domain" description="FAD/NAD(P)-binding" evidence="6">
    <location>
        <begin position="15"/>
        <end position="292"/>
    </location>
</feature>
<keyword evidence="8" id="KW-1185">Reference proteome</keyword>
<dbReference type="RefSeq" id="WP_316965659.1">
    <property type="nucleotide sequence ID" value="NZ_JARFPK010000005.1"/>
</dbReference>
<evidence type="ECO:0000256" key="4">
    <source>
        <dbReference type="ARBA" id="ARBA00022827"/>
    </source>
</evidence>
<keyword evidence="3" id="KW-0285">Flavoprotein</keyword>
<dbReference type="EMBL" id="JARFPK010000005">
    <property type="protein sequence ID" value="MDF0589897.1"/>
    <property type="molecule type" value="Genomic_DNA"/>
</dbReference>
<comment type="cofactor">
    <cofactor evidence="1">
        <name>FAD</name>
        <dbReference type="ChEBI" id="CHEBI:57692"/>
    </cofactor>
</comment>
<name>A0ABT5X5D4_9EURY</name>
<dbReference type="Gene3D" id="3.50.50.100">
    <property type="match status" value="1"/>
</dbReference>
<sequence>MKIRDMNLDEGDVLRVVIIGGGMGGAEVVRNAATREGLELVVVEPKDVIECQALYPDYLGGRVEVDDVVAPLDPFCRKMGAVHLKDRAVKVDLADKRVLCEKSDLDYDLLVLAPGAVQNYFGIEGAQKAFTINTLEETVRARRFVEEESPEKIAIIGSGPTGIETACLLAEGGSFKIYIVEMMDRPLPTLSKNASILMEKILEGKGMELLTSRRVEAIRDGGVAFSDGSRLDVDMTIWTAGVRPAPIAEVLDLPKKKGWLLSDRYLKAEGKEDVFVIGDCAWIEIDGKLATKTGMEAEIQAKHTARNLARVRQGAALKPYSIRASTDSPVALISTGCGCAVGIYGDLCVPIPKRIIYTFKSWIDKSVVKRFKV</sequence>
<evidence type="ECO:0000259" key="6">
    <source>
        <dbReference type="Pfam" id="PF07992"/>
    </source>
</evidence>
<organism evidence="7 8">
    <name type="scientific">Candidatus Methanocrinis natronophilus</name>
    <dbReference type="NCBI Taxonomy" id="3033396"/>
    <lineage>
        <taxon>Archaea</taxon>
        <taxon>Methanobacteriati</taxon>
        <taxon>Methanobacteriota</taxon>
        <taxon>Stenosarchaea group</taxon>
        <taxon>Methanomicrobia</taxon>
        <taxon>Methanotrichales</taxon>
        <taxon>Methanotrichaceae</taxon>
        <taxon>Methanocrinis</taxon>
    </lineage>
</organism>
<dbReference type="PRINTS" id="PR00368">
    <property type="entry name" value="FADPNR"/>
</dbReference>
<keyword evidence="4" id="KW-0274">FAD</keyword>
<reference evidence="7 8" key="1">
    <citation type="submission" date="2023-03" db="EMBL/GenBank/DDBJ databases">
        <title>WGS of Methanotrichaceae archaeon Mx.</title>
        <authorList>
            <person name="Sorokin D.Y."/>
            <person name="Merkel A.Y."/>
        </authorList>
    </citation>
    <scope>NUCLEOTIDE SEQUENCE [LARGE SCALE GENOMIC DNA]</scope>
    <source>
        <strain evidence="7 8">Mx</strain>
    </source>
</reference>
<dbReference type="SUPFAM" id="SSF51905">
    <property type="entry name" value="FAD/NAD(P)-binding domain"/>
    <property type="match status" value="2"/>
</dbReference>
<evidence type="ECO:0000313" key="8">
    <source>
        <dbReference type="Proteomes" id="UP001220010"/>
    </source>
</evidence>
<comment type="similarity">
    <text evidence="2">Belongs to the NADH dehydrogenase family.</text>
</comment>
<proteinExistence type="inferred from homology"/>
<comment type="caution">
    <text evidence="7">The sequence shown here is derived from an EMBL/GenBank/DDBJ whole genome shotgun (WGS) entry which is preliminary data.</text>
</comment>
<evidence type="ECO:0000256" key="1">
    <source>
        <dbReference type="ARBA" id="ARBA00001974"/>
    </source>
</evidence>
<dbReference type="Proteomes" id="UP001220010">
    <property type="component" value="Unassembled WGS sequence"/>
</dbReference>